<feature type="domain" description="FAD-dependent urate hydroxylase HpyO/Asp monooxygenase CreE-like FAD/NAD(P)-binding" evidence="1">
    <location>
        <begin position="6"/>
        <end position="146"/>
    </location>
</feature>
<dbReference type="PANTHER" id="PTHR40254:SF1">
    <property type="entry name" value="BLR0577 PROTEIN"/>
    <property type="match status" value="1"/>
</dbReference>
<name>A0A0Q1AAB6_9CORY</name>
<keyword evidence="3" id="KW-1185">Reference proteome</keyword>
<dbReference type="EMBL" id="LKST01000003">
    <property type="protein sequence ID" value="KQB83713.1"/>
    <property type="molecule type" value="Genomic_DNA"/>
</dbReference>
<dbReference type="RefSeq" id="WP_082422253.1">
    <property type="nucleotide sequence ID" value="NZ_LKST01000003.1"/>
</dbReference>
<sequence length="466" mass="50799">MTVRVAVIGAGVSAATIARRVFSTYSHIELTIFDATPPQKHLAFGQVDERMLCNTSTSVMSIDAEDPQDFARFLGCGTLESSSIFPAREKYGHYLQQALLREVSTSRDCLRFIPDSVVCVEDSTDPIIIIHTGHHGFFKADFVVITGNQRVPRIPPSCRSYRGAAPVFSSPYDPGFLAWLKVHPASRIGILGTGLSAVDAARLALFEGVKAVMLSPSGQLPGVRTSLQINAPSEISSSEFRSHSHSVEDFRKYATWCANSLGWNPGRLREYICKNGTDRFLLDYELAENGYSVWEKMIGRMVDLANQIWSPLIAPLRCALLNGIADWIRHYVTAMPVQSAKTLQEGFHTGSLMLACGEGIGEQARNAVDLKDTSGNSYRVEAVVCACGYENLGWVRQGEGVFPGQIKPNVSRWAGTPLNNGWGSARVGGRVLFAGEAAALTTAIPSYARTSVMQAVSVIDWINSET</sequence>
<gene>
    <name evidence="2" type="ORF">Cocul_01785</name>
</gene>
<proteinExistence type="predicted"/>
<dbReference type="OrthoDB" id="101972at2"/>
<dbReference type="PATRIC" id="fig|1544416.3.peg.1785"/>
<comment type="caution">
    <text evidence="2">The sequence shown here is derived from an EMBL/GenBank/DDBJ whole genome shotgun (WGS) entry which is preliminary data.</text>
</comment>
<dbReference type="InterPro" id="IPR038732">
    <property type="entry name" value="HpyO/CreE_NAD-binding"/>
</dbReference>
<dbReference type="Proteomes" id="UP000050517">
    <property type="component" value="Unassembled WGS sequence"/>
</dbReference>
<dbReference type="SUPFAM" id="SSF51905">
    <property type="entry name" value="FAD/NAD(P)-binding domain"/>
    <property type="match status" value="1"/>
</dbReference>
<dbReference type="STRING" id="1544416.Cocul_01785"/>
<dbReference type="AlphaFoldDB" id="A0A0Q1AAB6"/>
<evidence type="ECO:0000313" key="3">
    <source>
        <dbReference type="Proteomes" id="UP000050517"/>
    </source>
</evidence>
<organism evidence="2 3">
    <name type="scientific">Corynebacterium oculi</name>
    <dbReference type="NCBI Taxonomy" id="1544416"/>
    <lineage>
        <taxon>Bacteria</taxon>
        <taxon>Bacillati</taxon>
        <taxon>Actinomycetota</taxon>
        <taxon>Actinomycetes</taxon>
        <taxon>Mycobacteriales</taxon>
        <taxon>Corynebacteriaceae</taxon>
        <taxon>Corynebacterium</taxon>
    </lineage>
</organism>
<reference evidence="2 3" key="1">
    <citation type="submission" date="2015-10" db="EMBL/GenBank/DDBJ databases">
        <title>Corynebacteirum lowii and Corynebacterium oculi species nova, derived from human clinical disease and and emended description of Corynebacterium mastiditis.</title>
        <authorList>
            <person name="Bernard K."/>
            <person name="Pacheco A.L."/>
            <person name="Mcdougall C."/>
            <person name="Burtx T."/>
            <person name="Weibe D."/>
            <person name="Tyler S."/>
            <person name="Olson A.B."/>
            <person name="Cnockaert M."/>
            <person name="Eguchi H."/>
            <person name="Kuwahara T."/>
            <person name="Nakayama-Imaohji H."/>
            <person name="Boudewijins M."/>
            <person name="Van Hoecke F."/>
            <person name="Bernier A.-M."/>
            <person name="Vandamme P."/>
        </authorList>
    </citation>
    <scope>NUCLEOTIDE SEQUENCE [LARGE SCALE GENOMIC DNA]</scope>
    <source>
        <strain evidence="2 3">NML 130210</strain>
    </source>
</reference>
<dbReference type="InterPro" id="IPR036188">
    <property type="entry name" value="FAD/NAD-bd_sf"/>
</dbReference>
<evidence type="ECO:0000259" key="1">
    <source>
        <dbReference type="Pfam" id="PF13454"/>
    </source>
</evidence>
<accession>A0A0Q1AAB6</accession>
<dbReference type="Gene3D" id="3.50.50.60">
    <property type="entry name" value="FAD/NAD(P)-binding domain"/>
    <property type="match status" value="1"/>
</dbReference>
<dbReference type="Pfam" id="PF13454">
    <property type="entry name" value="NAD_binding_9"/>
    <property type="match status" value="1"/>
</dbReference>
<protein>
    <recommendedName>
        <fullName evidence="1">FAD-dependent urate hydroxylase HpyO/Asp monooxygenase CreE-like FAD/NAD(P)-binding domain-containing protein</fullName>
    </recommendedName>
</protein>
<evidence type="ECO:0000313" key="2">
    <source>
        <dbReference type="EMBL" id="KQB83713.1"/>
    </source>
</evidence>
<dbReference type="PANTHER" id="PTHR40254">
    <property type="entry name" value="BLR0577 PROTEIN"/>
    <property type="match status" value="1"/>
</dbReference>
<dbReference type="InterPro" id="IPR052189">
    <property type="entry name" value="L-asp_N-monooxygenase_NS-form"/>
</dbReference>